<dbReference type="KEGG" id="peg:E5R92_07210"/>
<dbReference type="Proteomes" id="UP000501094">
    <property type="component" value="Chromosome"/>
</dbReference>
<organism evidence="1 2">
    <name type="scientific">Candidatus Pelagibacter giovannonii</name>
    <dbReference type="NCBI Taxonomy" id="2563896"/>
    <lineage>
        <taxon>Bacteria</taxon>
        <taxon>Pseudomonadati</taxon>
        <taxon>Pseudomonadota</taxon>
        <taxon>Alphaproteobacteria</taxon>
        <taxon>Candidatus Pelagibacterales</taxon>
        <taxon>Candidatus Pelagibacteraceae</taxon>
        <taxon>Candidatus Pelagibacter</taxon>
    </lineage>
</organism>
<proteinExistence type="predicted"/>
<evidence type="ECO:0000313" key="2">
    <source>
        <dbReference type="Proteomes" id="UP000501094"/>
    </source>
</evidence>
<accession>A0A6H1Q403</accession>
<dbReference type="EMBL" id="CP038852">
    <property type="protein sequence ID" value="QIZ21568.1"/>
    <property type="molecule type" value="Genomic_DNA"/>
</dbReference>
<gene>
    <name evidence="1" type="ORF">E5R92_07210</name>
</gene>
<keyword evidence="2" id="KW-1185">Reference proteome</keyword>
<dbReference type="AlphaFoldDB" id="A0A6H1Q403"/>
<evidence type="ECO:0000313" key="1">
    <source>
        <dbReference type="EMBL" id="QIZ21568.1"/>
    </source>
</evidence>
<sequence length="70" mass="8112">MANEKFEAGEIITDTEVRLECLRLATEFGPEFDRKDPLPIAEKYFNWVTKNSGRQLCKCETSKKKDKVKS</sequence>
<name>A0A6H1Q403_9PROT</name>
<protein>
    <submittedName>
        <fullName evidence="1">Uncharacterized protein</fullName>
    </submittedName>
</protein>
<dbReference type="RefSeq" id="WP_168607426.1">
    <property type="nucleotide sequence ID" value="NZ_CP038852.1"/>
</dbReference>
<reference evidence="1 2" key="1">
    <citation type="journal article" date="2020" name="Nat. Microbiol.">
        <title>Lysogenic host-virus interactions in SAR11 marine bacteria.</title>
        <authorList>
            <person name="Morris R.M."/>
            <person name="Cain K.R."/>
            <person name="Hvorecny K.L."/>
            <person name="Kollman J.M."/>
        </authorList>
    </citation>
    <scope>NUCLEOTIDE SEQUENCE [LARGE SCALE GENOMIC DNA]</scope>
    <source>
        <strain evidence="1 2">NP1</strain>
    </source>
</reference>